<proteinExistence type="predicted"/>
<dbReference type="AlphaFoldDB" id="A0A0D0DB52"/>
<feature type="region of interest" description="Disordered" evidence="1">
    <location>
        <begin position="85"/>
        <end position="117"/>
    </location>
</feature>
<sequence>MATLISLPCTASQPHSRTPQNLSFAIVFLPVALTYPDNIMKTMYHESGKPAKAFNCLFCGPLGISHHIHNHCHYIGTLNGNADAVPGPSSQAASHSQATSSSQHTSGKALTHTEKGKGSRRWPLVVVDQVCI</sequence>
<evidence type="ECO:0000313" key="2">
    <source>
        <dbReference type="EMBL" id="KIK81281.1"/>
    </source>
</evidence>
<accession>A0A0D0DB52</accession>
<organism evidence="2 3">
    <name type="scientific">Paxillus rubicundulus Ve08.2h10</name>
    <dbReference type="NCBI Taxonomy" id="930991"/>
    <lineage>
        <taxon>Eukaryota</taxon>
        <taxon>Fungi</taxon>
        <taxon>Dikarya</taxon>
        <taxon>Basidiomycota</taxon>
        <taxon>Agaricomycotina</taxon>
        <taxon>Agaricomycetes</taxon>
        <taxon>Agaricomycetidae</taxon>
        <taxon>Boletales</taxon>
        <taxon>Paxilineae</taxon>
        <taxon>Paxillaceae</taxon>
        <taxon>Paxillus</taxon>
    </lineage>
</organism>
<dbReference type="EMBL" id="KN825827">
    <property type="protein sequence ID" value="KIK81281.1"/>
    <property type="molecule type" value="Genomic_DNA"/>
</dbReference>
<evidence type="ECO:0000313" key="3">
    <source>
        <dbReference type="Proteomes" id="UP000054538"/>
    </source>
</evidence>
<dbReference type="InParanoid" id="A0A0D0DB52"/>
<dbReference type="HOGENOM" id="CLU_1917717_0_0_1"/>
<gene>
    <name evidence="2" type="ORF">PAXRUDRAFT_156417</name>
</gene>
<keyword evidence="3" id="KW-1185">Reference proteome</keyword>
<dbReference type="Proteomes" id="UP000054538">
    <property type="component" value="Unassembled WGS sequence"/>
</dbReference>
<evidence type="ECO:0000256" key="1">
    <source>
        <dbReference type="SAM" id="MobiDB-lite"/>
    </source>
</evidence>
<reference evidence="2 3" key="1">
    <citation type="submission" date="2014-04" db="EMBL/GenBank/DDBJ databases">
        <authorList>
            <consortium name="DOE Joint Genome Institute"/>
            <person name="Kuo A."/>
            <person name="Kohler A."/>
            <person name="Jargeat P."/>
            <person name="Nagy L.G."/>
            <person name="Floudas D."/>
            <person name="Copeland A."/>
            <person name="Barry K.W."/>
            <person name="Cichocki N."/>
            <person name="Veneault-Fourrey C."/>
            <person name="LaButti K."/>
            <person name="Lindquist E.A."/>
            <person name="Lipzen A."/>
            <person name="Lundell T."/>
            <person name="Morin E."/>
            <person name="Murat C."/>
            <person name="Sun H."/>
            <person name="Tunlid A."/>
            <person name="Henrissat B."/>
            <person name="Grigoriev I.V."/>
            <person name="Hibbett D.S."/>
            <person name="Martin F."/>
            <person name="Nordberg H.P."/>
            <person name="Cantor M.N."/>
            <person name="Hua S.X."/>
        </authorList>
    </citation>
    <scope>NUCLEOTIDE SEQUENCE [LARGE SCALE GENOMIC DNA]</scope>
    <source>
        <strain evidence="2 3">Ve08.2h10</strain>
    </source>
</reference>
<name>A0A0D0DB52_9AGAM</name>
<reference evidence="3" key="2">
    <citation type="submission" date="2015-01" db="EMBL/GenBank/DDBJ databases">
        <title>Evolutionary Origins and Diversification of the Mycorrhizal Mutualists.</title>
        <authorList>
            <consortium name="DOE Joint Genome Institute"/>
            <consortium name="Mycorrhizal Genomics Consortium"/>
            <person name="Kohler A."/>
            <person name="Kuo A."/>
            <person name="Nagy L.G."/>
            <person name="Floudas D."/>
            <person name="Copeland A."/>
            <person name="Barry K.W."/>
            <person name="Cichocki N."/>
            <person name="Veneault-Fourrey C."/>
            <person name="LaButti K."/>
            <person name="Lindquist E.A."/>
            <person name="Lipzen A."/>
            <person name="Lundell T."/>
            <person name="Morin E."/>
            <person name="Murat C."/>
            <person name="Riley R."/>
            <person name="Ohm R."/>
            <person name="Sun H."/>
            <person name="Tunlid A."/>
            <person name="Henrissat B."/>
            <person name="Grigoriev I.V."/>
            <person name="Hibbett D.S."/>
            <person name="Martin F."/>
        </authorList>
    </citation>
    <scope>NUCLEOTIDE SEQUENCE [LARGE SCALE GENOMIC DNA]</scope>
    <source>
        <strain evidence="3">Ve08.2h10</strain>
    </source>
</reference>
<feature type="compositionally biased region" description="Low complexity" evidence="1">
    <location>
        <begin position="89"/>
        <end position="106"/>
    </location>
</feature>
<protein>
    <submittedName>
        <fullName evidence="2">Uncharacterized protein</fullName>
    </submittedName>
</protein>